<dbReference type="GO" id="GO:0003723">
    <property type="term" value="F:RNA binding"/>
    <property type="evidence" value="ECO:0007669"/>
    <property type="project" value="TreeGrafter"/>
</dbReference>
<proteinExistence type="inferred from homology"/>
<dbReference type="InterPro" id="IPR012337">
    <property type="entry name" value="RNaseH-like_sf"/>
</dbReference>
<evidence type="ECO:0000256" key="1">
    <source>
        <dbReference type="ARBA" id="ARBA00008372"/>
    </source>
</evidence>
<dbReference type="OrthoDB" id="414075at2759"/>
<name>A0A1R3RV89_ASPC5</name>
<dbReference type="GO" id="GO:1990431">
    <property type="term" value="P:priRNA 3'-end processing"/>
    <property type="evidence" value="ECO:0007669"/>
    <property type="project" value="TreeGrafter"/>
</dbReference>
<protein>
    <submittedName>
        <fullName evidence="2">Uncharacterized protein</fullName>
    </submittedName>
</protein>
<sequence>MDITAHTFFNHLPKVLDDLSSCCFVSIDLEFSGIGKGPGISGKGKSTLQERYDEVKNSADQYQILQVGLTICHEDPETATYTLKPYNLFLSPIIDRKLEIERIWSFQSGAVEFLLENNFSMENLFKDGVPYVSRDEEQRAMAKVIERFDRTTVRSSLDVTDSEYESLAFLKDVRRLVDDWLALGKARENYLNIPPPRGSKRPKSMASEINRFHKRLIHQLIEVEYPDLVTISRPTFIQIVKHDEQREKAVRDQKLRSMQERIWKQTGFRWIAEALAGGNLTNLDPFYFTNLISSPDEPESILKKFSDGVKQRLRDNRPVLVGHNLFTDLIYFCRCFFGPLPDRVEDFQAMAHKMFPVLMDTKYMATHDCGSINPKSSLQEINDSLAEIPTPTIRVHPKYTKYNMQAIDHEAGYDSLLTAQVFIKLSAQLRDRGTSGIPPGIPATAEPGEESKKSTKQVIGDFEATVFLPRRPKSSAVRIMSGSIEIDRVDDADASNVADEIKISLGPRNSVEIQQKVDNGSLIPRLDTPFWNVYGNKLRVFGTKERMCHIG</sequence>
<organism evidence="2 3">
    <name type="scientific">Aspergillus carbonarius (strain ITEM 5010)</name>
    <dbReference type="NCBI Taxonomy" id="602072"/>
    <lineage>
        <taxon>Eukaryota</taxon>
        <taxon>Fungi</taxon>
        <taxon>Dikarya</taxon>
        <taxon>Ascomycota</taxon>
        <taxon>Pezizomycotina</taxon>
        <taxon>Eurotiomycetes</taxon>
        <taxon>Eurotiomycetidae</taxon>
        <taxon>Eurotiales</taxon>
        <taxon>Aspergillaceae</taxon>
        <taxon>Aspergillus</taxon>
        <taxon>Aspergillus subgen. Circumdati</taxon>
    </lineage>
</organism>
<dbReference type="EMBL" id="KV907496">
    <property type="protein sequence ID" value="OOF98391.1"/>
    <property type="molecule type" value="Genomic_DNA"/>
</dbReference>
<dbReference type="InterPro" id="IPR051181">
    <property type="entry name" value="CAF1_poly(A)_ribonucleases"/>
</dbReference>
<dbReference type="Pfam" id="PF04857">
    <property type="entry name" value="CAF1"/>
    <property type="match status" value="1"/>
</dbReference>
<gene>
    <name evidence="2" type="ORF">ASPCADRAFT_142564</name>
</gene>
<reference evidence="3" key="1">
    <citation type="journal article" date="2017" name="Genome Biol.">
        <title>Comparative genomics reveals high biological diversity and specific adaptations in the industrially and medically important fungal genus Aspergillus.</title>
        <authorList>
            <person name="de Vries R.P."/>
            <person name="Riley R."/>
            <person name="Wiebenga A."/>
            <person name="Aguilar-Osorio G."/>
            <person name="Amillis S."/>
            <person name="Uchima C.A."/>
            <person name="Anderluh G."/>
            <person name="Asadollahi M."/>
            <person name="Askin M."/>
            <person name="Barry K."/>
            <person name="Battaglia E."/>
            <person name="Bayram O."/>
            <person name="Benocci T."/>
            <person name="Braus-Stromeyer S.A."/>
            <person name="Caldana C."/>
            <person name="Canovas D."/>
            <person name="Cerqueira G.C."/>
            <person name="Chen F."/>
            <person name="Chen W."/>
            <person name="Choi C."/>
            <person name="Clum A."/>
            <person name="Dos Santos R.A."/>
            <person name="Damasio A.R."/>
            <person name="Diallinas G."/>
            <person name="Emri T."/>
            <person name="Fekete E."/>
            <person name="Flipphi M."/>
            <person name="Freyberg S."/>
            <person name="Gallo A."/>
            <person name="Gournas C."/>
            <person name="Habgood R."/>
            <person name="Hainaut M."/>
            <person name="Harispe M.L."/>
            <person name="Henrissat B."/>
            <person name="Hilden K.S."/>
            <person name="Hope R."/>
            <person name="Hossain A."/>
            <person name="Karabika E."/>
            <person name="Karaffa L."/>
            <person name="Karanyi Z."/>
            <person name="Krasevec N."/>
            <person name="Kuo A."/>
            <person name="Kusch H."/>
            <person name="LaButti K."/>
            <person name="Lagendijk E.L."/>
            <person name="Lapidus A."/>
            <person name="Levasseur A."/>
            <person name="Lindquist E."/>
            <person name="Lipzen A."/>
            <person name="Logrieco A.F."/>
            <person name="MacCabe A."/>
            <person name="Maekelae M.R."/>
            <person name="Malavazi I."/>
            <person name="Melin P."/>
            <person name="Meyer V."/>
            <person name="Mielnichuk N."/>
            <person name="Miskei M."/>
            <person name="Molnar A.P."/>
            <person name="Mule G."/>
            <person name="Ngan C.Y."/>
            <person name="Orejas M."/>
            <person name="Orosz E."/>
            <person name="Ouedraogo J.P."/>
            <person name="Overkamp K.M."/>
            <person name="Park H.-S."/>
            <person name="Perrone G."/>
            <person name="Piumi F."/>
            <person name="Punt P.J."/>
            <person name="Ram A.F."/>
            <person name="Ramon A."/>
            <person name="Rauscher S."/>
            <person name="Record E."/>
            <person name="Riano-Pachon D.M."/>
            <person name="Robert V."/>
            <person name="Roehrig J."/>
            <person name="Ruller R."/>
            <person name="Salamov A."/>
            <person name="Salih N.S."/>
            <person name="Samson R.A."/>
            <person name="Sandor E."/>
            <person name="Sanguinetti M."/>
            <person name="Schuetze T."/>
            <person name="Sepcic K."/>
            <person name="Shelest E."/>
            <person name="Sherlock G."/>
            <person name="Sophianopoulou V."/>
            <person name="Squina F.M."/>
            <person name="Sun H."/>
            <person name="Susca A."/>
            <person name="Todd R.B."/>
            <person name="Tsang A."/>
            <person name="Unkles S.E."/>
            <person name="van de Wiele N."/>
            <person name="van Rossen-Uffink D."/>
            <person name="Oliveira J.V."/>
            <person name="Vesth T.C."/>
            <person name="Visser J."/>
            <person name="Yu J.-H."/>
            <person name="Zhou M."/>
            <person name="Andersen M.R."/>
            <person name="Archer D.B."/>
            <person name="Baker S.E."/>
            <person name="Benoit I."/>
            <person name="Brakhage A.A."/>
            <person name="Braus G.H."/>
            <person name="Fischer R."/>
            <person name="Frisvad J.C."/>
            <person name="Goldman G.H."/>
            <person name="Houbraken J."/>
            <person name="Oakley B."/>
            <person name="Pocsi I."/>
            <person name="Scazzocchio C."/>
            <person name="Seiboth B."/>
            <person name="vanKuyk P.A."/>
            <person name="Wortman J."/>
            <person name="Dyer P.S."/>
            <person name="Grigoriev I.V."/>
        </authorList>
    </citation>
    <scope>NUCLEOTIDE SEQUENCE [LARGE SCALE GENOMIC DNA]</scope>
    <source>
        <strain evidence="3">ITEM 5010</strain>
    </source>
</reference>
<dbReference type="STRING" id="602072.A0A1R3RV89"/>
<dbReference type="PANTHER" id="PTHR15092">
    <property type="entry name" value="POLY A -SPECIFIC RIBONUCLEASE/TARGET OF EGR1, MEMBER 1"/>
    <property type="match status" value="1"/>
</dbReference>
<evidence type="ECO:0000313" key="2">
    <source>
        <dbReference type="EMBL" id="OOF98391.1"/>
    </source>
</evidence>
<keyword evidence="3" id="KW-1185">Reference proteome</keyword>
<dbReference type="GO" id="GO:0000175">
    <property type="term" value="F:3'-5'-RNA exonuclease activity"/>
    <property type="evidence" value="ECO:0007669"/>
    <property type="project" value="TreeGrafter"/>
</dbReference>
<dbReference type="InterPro" id="IPR006941">
    <property type="entry name" value="RNase_CAF1"/>
</dbReference>
<dbReference type="Gene3D" id="3.30.420.10">
    <property type="entry name" value="Ribonuclease H-like superfamily/Ribonuclease H"/>
    <property type="match status" value="2"/>
</dbReference>
<dbReference type="GO" id="GO:0000289">
    <property type="term" value="P:nuclear-transcribed mRNA poly(A) tail shortening"/>
    <property type="evidence" value="ECO:0007669"/>
    <property type="project" value="TreeGrafter"/>
</dbReference>
<dbReference type="SUPFAM" id="SSF53098">
    <property type="entry name" value="Ribonuclease H-like"/>
    <property type="match status" value="1"/>
</dbReference>
<dbReference type="GO" id="GO:0005634">
    <property type="term" value="C:nucleus"/>
    <property type="evidence" value="ECO:0007669"/>
    <property type="project" value="TreeGrafter"/>
</dbReference>
<dbReference type="OMA" id="LTTCHED"/>
<dbReference type="VEuPathDB" id="FungiDB:ASPCADRAFT_142564"/>
<dbReference type="Proteomes" id="UP000188318">
    <property type="component" value="Unassembled WGS sequence"/>
</dbReference>
<dbReference type="InterPro" id="IPR036397">
    <property type="entry name" value="RNaseH_sf"/>
</dbReference>
<dbReference type="AlphaFoldDB" id="A0A1R3RV89"/>
<dbReference type="PANTHER" id="PTHR15092:SF22">
    <property type="entry name" value="POLY(A)-SPECIFIC RIBONUCLEASE PNLDC1"/>
    <property type="match status" value="1"/>
</dbReference>
<evidence type="ECO:0000313" key="3">
    <source>
        <dbReference type="Proteomes" id="UP000188318"/>
    </source>
</evidence>
<dbReference type="GO" id="GO:1990432">
    <property type="term" value="P:siRNA 3'-end processing"/>
    <property type="evidence" value="ECO:0007669"/>
    <property type="project" value="TreeGrafter"/>
</dbReference>
<comment type="similarity">
    <text evidence="1">Belongs to the CAF1 family.</text>
</comment>
<accession>A0A1R3RV89</accession>